<keyword evidence="6 7" id="KW-0472">Membrane</keyword>
<dbReference type="PROSITE" id="PS50850">
    <property type="entry name" value="MFS"/>
    <property type="match status" value="1"/>
</dbReference>
<protein>
    <submittedName>
        <fullName evidence="9">Putative MFS transporter</fullName>
    </submittedName>
</protein>
<dbReference type="EMBL" id="AP012319">
    <property type="protein sequence ID" value="BAL93151.1"/>
    <property type="molecule type" value="Genomic_DNA"/>
</dbReference>
<dbReference type="SUPFAM" id="SSF103473">
    <property type="entry name" value="MFS general substrate transporter"/>
    <property type="match status" value="1"/>
</dbReference>
<comment type="subcellular location">
    <subcellularLocation>
        <location evidence="1">Cell membrane</location>
        <topology evidence="1">Multi-pass membrane protein</topology>
    </subcellularLocation>
</comment>
<feature type="transmembrane region" description="Helical" evidence="7">
    <location>
        <begin position="60"/>
        <end position="83"/>
    </location>
</feature>
<evidence type="ECO:0000256" key="4">
    <source>
        <dbReference type="ARBA" id="ARBA00022692"/>
    </source>
</evidence>
<dbReference type="InterPro" id="IPR020846">
    <property type="entry name" value="MFS_dom"/>
</dbReference>
<dbReference type="Pfam" id="PF07690">
    <property type="entry name" value="MFS_1"/>
    <property type="match status" value="1"/>
</dbReference>
<evidence type="ECO:0000256" key="5">
    <source>
        <dbReference type="ARBA" id="ARBA00022989"/>
    </source>
</evidence>
<dbReference type="PATRIC" id="fig|512565.3.peg.7950"/>
<dbReference type="PRINTS" id="PR01035">
    <property type="entry name" value="TCRTETA"/>
</dbReference>
<dbReference type="AlphaFoldDB" id="I0HJG4"/>
<feature type="domain" description="Major facilitator superfamily (MFS) profile" evidence="8">
    <location>
        <begin position="17"/>
        <end position="401"/>
    </location>
</feature>
<dbReference type="eggNOG" id="COG2814">
    <property type="taxonomic scope" value="Bacteria"/>
</dbReference>
<evidence type="ECO:0000313" key="9">
    <source>
        <dbReference type="EMBL" id="BAL93151.1"/>
    </source>
</evidence>
<dbReference type="GO" id="GO:0022857">
    <property type="term" value="F:transmembrane transporter activity"/>
    <property type="evidence" value="ECO:0007669"/>
    <property type="project" value="InterPro"/>
</dbReference>
<dbReference type="CDD" id="cd17473">
    <property type="entry name" value="MFS_arabinose_efflux_permease_like"/>
    <property type="match status" value="1"/>
</dbReference>
<name>I0HJG4_ACTM4</name>
<feature type="transmembrane region" description="Helical" evidence="7">
    <location>
        <begin position="227"/>
        <end position="249"/>
    </location>
</feature>
<dbReference type="HOGENOM" id="CLU_001265_10_6_11"/>
<evidence type="ECO:0000256" key="3">
    <source>
        <dbReference type="ARBA" id="ARBA00022475"/>
    </source>
</evidence>
<evidence type="ECO:0000259" key="8">
    <source>
        <dbReference type="PROSITE" id="PS50850"/>
    </source>
</evidence>
<evidence type="ECO:0000256" key="7">
    <source>
        <dbReference type="SAM" id="Phobius"/>
    </source>
</evidence>
<dbReference type="GO" id="GO:0005886">
    <property type="term" value="C:plasma membrane"/>
    <property type="evidence" value="ECO:0007669"/>
    <property type="project" value="UniProtKB-SubCell"/>
</dbReference>
<feature type="transmembrane region" description="Helical" evidence="7">
    <location>
        <begin position="90"/>
        <end position="110"/>
    </location>
</feature>
<comment type="similarity">
    <text evidence="2">Belongs to the major facilitator superfamily. TCR/Tet family.</text>
</comment>
<organism evidence="9 10">
    <name type="scientific">Actinoplanes missouriensis (strain ATCC 14538 / DSM 43046 / CBS 188.64 / JCM 3121 / NBRC 102363 / NCIMB 12654 / NRRL B-3342 / UNCC 431)</name>
    <dbReference type="NCBI Taxonomy" id="512565"/>
    <lineage>
        <taxon>Bacteria</taxon>
        <taxon>Bacillati</taxon>
        <taxon>Actinomycetota</taxon>
        <taxon>Actinomycetes</taxon>
        <taxon>Micromonosporales</taxon>
        <taxon>Micromonosporaceae</taxon>
        <taxon>Actinoplanes</taxon>
    </lineage>
</organism>
<dbReference type="InterPro" id="IPR005829">
    <property type="entry name" value="Sugar_transporter_CS"/>
</dbReference>
<dbReference type="PROSITE" id="PS00216">
    <property type="entry name" value="SUGAR_TRANSPORT_1"/>
    <property type="match status" value="1"/>
</dbReference>
<accession>I0HJG4</accession>
<dbReference type="PANTHER" id="PTHR43124:SF3">
    <property type="entry name" value="CHLORAMPHENICOL EFFLUX PUMP RV0191"/>
    <property type="match status" value="1"/>
</dbReference>
<dbReference type="PANTHER" id="PTHR43124">
    <property type="entry name" value="PURINE EFFLUX PUMP PBUE"/>
    <property type="match status" value="1"/>
</dbReference>
<sequence>MTGDEFMTTTIATRSPRPAIAARAAVLASASLTIMGAAIIAPSLPAMTVAYAGTPAADVLVRLTLTVTSLAIAVTAPVAGLLADRIGRRPLLLSSLALYALAGTAGYLITNLGILIASRALLGAAVGGVMTAVSTVIADWFDGPERARFLGLQQASASLGGVVFLPLAGVLADVSWRSPFLLYAVAALILPAAALFLRESARRTGTASTTPAVSLATAGTSREIPGVYALAAAATVIFYMAPTQLPFWLTTFHTGTAMTGVVIAGSTLTGIVGALAFPRLRQRLQPATITALSIGLLGAGWAVAGTAGVLAQLAVGVLIGGIGVGLVVPNLNTRLAEIASPAQRGRVLGGLVMAIFLGQFLSPLLMQPVVDALGIAATFTYSGAVLLAGAAMTLTVRAFRR</sequence>
<feature type="transmembrane region" description="Helical" evidence="7">
    <location>
        <begin position="116"/>
        <end position="137"/>
    </location>
</feature>
<dbReference type="InterPro" id="IPR011701">
    <property type="entry name" value="MFS"/>
</dbReference>
<feature type="transmembrane region" description="Helical" evidence="7">
    <location>
        <begin position="309"/>
        <end position="328"/>
    </location>
</feature>
<feature type="transmembrane region" description="Helical" evidence="7">
    <location>
        <begin position="180"/>
        <end position="197"/>
    </location>
</feature>
<evidence type="ECO:0000256" key="6">
    <source>
        <dbReference type="ARBA" id="ARBA00023136"/>
    </source>
</evidence>
<dbReference type="Gene3D" id="1.20.1250.20">
    <property type="entry name" value="MFS general substrate transporter like domains"/>
    <property type="match status" value="1"/>
</dbReference>
<feature type="transmembrane region" description="Helical" evidence="7">
    <location>
        <begin position="284"/>
        <end position="303"/>
    </location>
</feature>
<dbReference type="InterPro" id="IPR036259">
    <property type="entry name" value="MFS_trans_sf"/>
</dbReference>
<evidence type="ECO:0000256" key="2">
    <source>
        <dbReference type="ARBA" id="ARBA00007520"/>
    </source>
</evidence>
<dbReference type="InterPro" id="IPR050189">
    <property type="entry name" value="MFS_Efflux_Transporters"/>
</dbReference>
<keyword evidence="4 7" id="KW-0812">Transmembrane</keyword>
<evidence type="ECO:0000313" key="10">
    <source>
        <dbReference type="Proteomes" id="UP000007882"/>
    </source>
</evidence>
<dbReference type="Proteomes" id="UP000007882">
    <property type="component" value="Chromosome"/>
</dbReference>
<feature type="transmembrane region" description="Helical" evidence="7">
    <location>
        <begin position="149"/>
        <end position="168"/>
    </location>
</feature>
<proteinExistence type="inferred from homology"/>
<keyword evidence="3" id="KW-1003">Cell membrane</keyword>
<evidence type="ECO:0000256" key="1">
    <source>
        <dbReference type="ARBA" id="ARBA00004651"/>
    </source>
</evidence>
<gene>
    <name evidence="9" type="ordered locus">AMIS_79310</name>
</gene>
<feature type="transmembrane region" description="Helical" evidence="7">
    <location>
        <begin position="255"/>
        <end position="277"/>
    </location>
</feature>
<keyword evidence="10" id="KW-1185">Reference proteome</keyword>
<feature type="transmembrane region" description="Helical" evidence="7">
    <location>
        <begin position="20"/>
        <end position="40"/>
    </location>
</feature>
<feature type="transmembrane region" description="Helical" evidence="7">
    <location>
        <begin position="348"/>
        <end position="366"/>
    </location>
</feature>
<keyword evidence="5 7" id="KW-1133">Transmembrane helix</keyword>
<reference evidence="9 10" key="1">
    <citation type="submission" date="2012-02" db="EMBL/GenBank/DDBJ databases">
        <title>Complete genome sequence of Actinoplanes missouriensis 431 (= NBRC 102363).</title>
        <authorList>
            <person name="Ohnishi Y."/>
            <person name="Ishikawa J."/>
            <person name="Sekine M."/>
            <person name="Hosoyama A."/>
            <person name="Harada T."/>
            <person name="Narita H."/>
            <person name="Hata T."/>
            <person name="Konno Y."/>
            <person name="Tutikane K."/>
            <person name="Fujita N."/>
            <person name="Horinouchi S."/>
            <person name="Hayakawa M."/>
        </authorList>
    </citation>
    <scope>NUCLEOTIDE SEQUENCE [LARGE SCALE GENOMIC DNA]</scope>
    <source>
        <strain evidence="10">ATCC 14538 / DSM 43046 / CBS 188.64 / JCM 3121 / NBRC 102363 / NCIMB 12654 / NRRL B-3342 / UNCC 431</strain>
    </source>
</reference>
<dbReference type="KEGG" id="ams:AMIS_79310"/>
<feature type="transmembrane region" description="Helical" evidence="7">
    <location>
        <begin position="372"/>
        <end position="396"/>
    </location>
</feature>
<dbReference type="InterPro" id="IPR001958">
    <property type="entry name" value="Tet-R_TetA/multi-R_MdtG-like"/>
</dbReference>
<dbReference type="STRING" id="512565.AMIS_79310"/>